<dbReference type="Proteomes" id="UP001160334">
    <property type="component" value="Unassembled WGS sequence"/>
</dbReference>
<evidence type="ECO:0000313" key="2">
    <source>
        <dbReference type="Proteomes" id="UP001160334"/>
    </source>
</evidence>
<accession>A0ABT6MF64</accession>
<gene>
    <name evidence="1" type="ORF">M2280_004117</name>
</gene>
<organism evidence="1 2">
    <name type="scientific">Prescottella agglutinans</name>
    <dbReference type="NCBI Taxonomy" id="1644129"/>
    <lineage>
        <taxon>Bacteria</taxon>
        <taxon>Bacillati</taxon>
        <taxon>Actinomycetota</taxon>
        <taxon>Actinomycetes</taxon>
        <taxon>Mycobacteriales</taxon>
        <taxon>Nocardiaceae</taxon>
        <taxon>Prescottella</taxon>
    </lineage>
</organism>
<sequence length="80" mass="8835">MSTDSSATGAPEARYVTLADGTEEFDEFVAHSVDIHFESMDQNAWWIGITDPNTGRVWHINCGAANERAKGYARCEEVTP</sequence>
<protein>
    <submittedName>
        <fullName evidence="1">Uncharacterized protein</fullName>
    </submittedName>
</protein>
<name>A0ABT6MF64_9NOCA</name>
<dbReference type="RefSeq" id="WP_280762162.1">
    <property type="nucleotide sequence ID" value="NZ_JARXVC010000011.1"/>
</dbReference>
<proteinExistence type="predicted"/>
<comment type="caution">
    <text evidence="1">The sequence shown here is derived from an EMBL/GenBank/DDBJ whole genome shotgun (WGS) entry which is preliminary data.</text>
</comment>
<evidence type="ECO:0000313" key="1">
    <source>
        <dbReference type="EMBL" id="MDH6282880.1"/>
    </source>
</evidence>
<dbReference type="EMBL" id="JARXVC010000011">
    <property type="protein sequence ID" value="MDH6282880.1"/>
    <property type="molecule type" value="Genomic_DNA"/>
</dbReference>
<keyword evidence="2" id="KW-1185">Reference proteome</keyword>
<reference evidence="1 2" key="1">
    <citation type="submission" date="2023-04" db="EMBL/GenBank/DDBJ databases">
        <title>Forest soil microbial communities from Buena Vista Peninsula, Colon Province, Panama.</title>
        <authorList>
            <person name="Bouskill N."/>
        </authorList>
    </citation>
    <scope>NUCLEOTIDE SEQUENCE [LARGE SCALE GENOMIC DNA]</scope>
    <source>
        <strain evidence="1 2">CFH S0262</strain>
    </source>
</reference>